<dbReference type="EMBL" id="EQ962653">
    <property type="protein sequence ID" value="EED20950.1"/>
    <property type="molecule type" value="Genomic_DNA"/>
</dbReference>
<dbReference type="Proteomes" id="UP000001745">
    <property type="component" value="Unassembled WGS sequence"/>
</dbReference>
<evidence type="ECO:0000313" key="2">
    <source>
        <dbReference type="Proteomes" id="UP000001745"/>
    </source>
</evidence>
<evidence type="ECO:0000313" key="1">
    <source>
        <dbReference type="EMBL" id="EED20950.1"/>
    </source>
</evidence>
<keyword evidence="2" id="KW-1185">Reference proteome</keyword>
<dbReference type="RefSeq" id="XP_002477913.1">
    <property type="nucleotide sequence ID" value="XM_002477868.1"/>
</dbReference>
<name>B8M018_TALSN</name>
<organism evidence="1 2">
    <name type="scientific">Talaromyces stipitatus (strain ATCC 10500 / CBS 375.48 / QM 6759 / NRRL 1006)</name>
    <name type="common">Penicillium stipitatum</name>
    <dbReference type="NCBI Taxonomy" id="441959"/>
    <lineage>
        <taxon>Eukaryota</taxon>
        <taxon>Fungi</taxon>
        <taxon>Dikarya</taxon>
        <taxon>Ascomycota</taxon>
        <taxon>Pezizomycotina</taxon>
        <taxon>Eurotiomycetes</taxon>
        <taxon>Eurotiomycetidae</taxon>
        <taxon>Eurotiales</taxon>
        <taxon>Trichocomaceae</taxon>
        <taxon>Talaromyces</taxon>
        <taxon>Talaromyces sect. Talaromyces</taxon>
    </lineage>
</organism>
<dbReference type="InParanoid" id="B8M018"/>
<dbReference type="AlphaFoldDB" id="B8M018"/>
<reference evidence="2" key="1">
    <citation type="journal article" date="2015" name="Genome Announc.">
        <title>Genome sequence of the AIDS-associated pathogen Penicillium marneffei (ATCC18224) and its near taxonomic relative Talaromyces stipitatus (ATCC10500).</title>
        <authorList>
            <person name="Nierman W.C."/>
            <person name="Fedorova-Abrams N.D."/>
            <person name="Andrianopoulos A."/>
        </authorList>
    </citation>
    <scope>NUCLEOTIDE SEQUENCE [LARGE SCALE GENOMIC DNA]</scope>
    <source>
        <strain evidence="2">ATCC 10500 / CBS 375.48 / QM 6759 / NRRL 1006</strain>
    </source>
</reference>
<accession>B8M018</accession>
<sequence>MSTVSESLSILAQVDIALAWKSQAAISLLVHRVRGLDAQLLPQVWFPISPINVTGAVLDDCLRTLYTASDEELMPFRATMEYSIFTRFRVLPYVHSLLPNEDLPCHTYLTNVAENLAYRLYFYSSIWTRSLVQLSRAQNNGAPLLGSRNLSPEDCFRLVIISRRHALRYVQLFPDAPLIPESSDRRHTHVNAKLLAIERGLDCPGISLIMFLDVRELLDMRARDIYQMIQLLGLFGRFPEVTKAACGLSSDLHIYQKDYDLKI</sequence>
<proteinExistence type="predicted"/>
<gene>
    <name evidence="1" type="ORF">TSTA_081830</name>
</gene>
<dbReference type="GeneID" id="8104821"/>
<dbReference type="HOGENOM" id="CLU_1058363_0_0_1"/>
<dbReference type="VEuPathDB" id="FungiDB:TSTA_081830"/>
<protein>
    <submittedName>
        <fullName evidence="1">Uncharacterized protein</fullName>
    </submittedName>
</protein>